<feature type="transmembrane region" description="Helical" evidence="1">
    <location>
        <begin position="20"/>
        <end position="41"/>
    </location>
</feature>
<accession>A0A1H1RBW2</accession>
<proteinExistence type="predicted"/>
<dbReference type="RefSeq" id="WP_241827917.1">
    <property type="nucleotide sequence ID" value="NZ_LT629732.1"/>
</dbReference>
<dbReference type="GO" id="GO:0046677">
    <property type="term" value="P:response to antibiotic"/>
    <property type="evidence" value="ECO:0007669"/>
    <property type="project" value="InterPro"/>
</dbReference>
<protein>
    <submittedName>
        <fullName evidence="4">NTF2-like N-terminal transpeptidase domain-containing protein</fullName>
    </submittedName>
</protein>
<dbReference type="EMBL" id="LT629732">
    <property type="protein sequence ID" value="SDS32419.1"/>
    <property type="molecule type" value="Genomic_DNA"/>
</dbReference>
<dbReference type="InterPro" id="IPR050515">
    <property type="entry name" value="Beta-lactam/transpept"/>
</dbReference>
<dbReference type="GO" id="GO:0071972">
    <property type="term" value="F:peptidoglycan L,D-transpeptidase activity"/>
    <property type="evidence" value="ECO:0007669"/>
    <property type="project" value="TreeGrafter"/>
</dbReference>
<dbReference type="Pfam" id="PF05223">
    <property type="entry name" value="MecA_N"/>
    <property type="match status" value="1"/>
</dbReference>
<dbReference type="GO" id="GO:0071555">
    <property type="term" value="P:cell wall organization"/>
    <property type="evidence" value="ECO:0007669"/>
    <property type="project" value="TreeGrafter"/>
</dbReference>
<evidence type="ECO:0000259" key="2">
    <source>
        <dbReference type="Pfam" id="PF00905"/>
    </source>
</evidence>
<evidence type="ECO:0000256" key="1">
    <source>
        <dbReference type="SAM" id="Phobius"/>
    </source>
</evidence>
<dbReference type="SUPFAM" id="SSF56601">
    <property type="entry name" value="beta-lactamase/transpeptidase-like"/>
    <property type="match status" value="1"/>
</dbReference>
<evidence type="ECO:0000313" key="5">
    <source>
        <dbReference type="Proteomes" id="UP000198983"/>
    </source>
</evidence>
<evidence type="ECO:0000259" key="3">
    <source>
        <dbReference type="Pfam" id="PF05223"/>
    </source>
</evidence>
<gene>
    <name evidence="4" type="ORF">SAMN04489717_2331</name>
</gene>
<reference evidence="4 5" key="1">
    <citation type="submission" date="2016-10" db="EMBL/GenBank/DDBJ databases">
        <authorList>
            <person name="de Groot N.N."/>
        </authorList>
    </citation>
    <scope>NUCLEOTIDE SEQUENCE [LARGE SCALE GENOMIC DNA]</scope>
    <source>
        <strain evidence="4 5">DSM 22024</strain>
    </source>
</reference>
<dbReference type="Gene3D" id="3.40.710.10">
    <property type="entry name" value="DD-peptidase/beta-lactamase superfamily"/>
    <property type="match status" value="1"/>
</dbReference>
<dbReference type="InterPro" id="IPR012338">
    <property type="entry name" value="Beta-lactam/transpept-like"/>
</dbReference>
<dbReference type="PANTHER" id="PTHR30627">
    <property type="entry name" value="PEPTIDOGLYCAN D,D-TRANSPEPTIDASE"/>
    <property type="match status" value="1"/>
</dbReference>
<dbReference type="STRING" id="117157.SAMN04489717_2331"/>
<feature type="domain" description="NTF2-like N-terminal transpeptidase" evidence="3">
    <location>
        <begin position="66"/>
        <end position="182"/>
    </location>
</feature>
<dbReference type="GO" id="GO:0005886">
    <property type="term" value="C:plasma membrane"/>
    <property type="evidence" value="ECO:0007669"/>
    <property type="project" value="TreeGrafter"/>
</dbReference>
<keyword evidence="5" id="KW-1185">Reference proteome</keyword>
<evidence type="ECO:0000313" key="4">
    <source>
        <dbReference type="EMBL" id="SDS32419.1"/>
    </source>
</evidence>
<feature type="domain" description="Penicillin-binding protein transpeptidase" evidence="2">
    <location>
        <begin position="291"/>
        <end position="563"/>
    </location>
</feature>
<dbReference type="Proteomes" id="UP000198983">
    <property type="component" value="Chromosome I"/>
</dbReference>
<name>A0A1H1RBW2_9ACTN</name>
<dbReference type="GO" id="GO:0008658">
    <property type="term" value="F:penicillin binding"/>
    <property type="evidence" value="ECO:0007669"/>
    <property type="project" value="InterPro"/>
</dbReference>
<sequence>MDHVTEWDSARHRVRRFRAIVGVVAISLVIFGGVAGAVLLLNTPGRTVERAEEAKQQAAKESVARAERRMKTFTSAWERGKWDVAGQYTDSPGSAASLLASMHRNLAPRPFSIEVGRPTASSSTRSERKSGAKAYVVPFTVRMKVPRVGTYTYESKARIVQTAARDVVHFEPSMVHPALKVGQTLAVARMSTRGSILDRTGDVLAAATLVGEVDANGRGTSGLEKRYDKQLTGSGSGSAYLIAITDRETGRAVRPLRTPDAKLGKDVHTTIDPDVQRAAANALGGVTTPAALVALKPSTGDILAVANEPAGYNRAFIGEYPPGSTFKVITSAALLRAGLSPSDVLECPRYEWVYGWRFTNQNEFVLPEGSTFRDAFAHSCNTAFVGARDKLDDRALARTAAAFGIGGVWDTGASTYDGSVPVNTDVLDRSAAMIGQGRDLASPLVMASVAGTVKNGKFVQPRLVPEAVRHPYQAPESLDPNVVTDLRSMMRSVVTDGAGEALRGLPGRPHAKTGTAEYGNASPRRTHAWMIGYQEDSDLAWAVLLEDGGSGGSDAGPVAAAFLKNLTGKGPS</sequence>
<dbReference type="InterPro" id="IPR007887">
    <property type="entry name" value="MecA_N"/>
</dbReference>
<dbReference type="InterPro" id="IPR001460">
    <property type="entry name" value="PCN-bd_Tpept"/>
</dbReference>
<dbReference type="Pfam" id="PF00905">
    <property type="entry name" value="Transpeptidase"/>
    <property type="match status" value="1"/>
</dbReference>
<dbReference type="AlphaFoldDB" id="A0A1H1RBW2"/>
<dbReference type="PANTHER" id="PTHR30627:SF24">
    <property type="entry name" value="PENICILLIN-BINDING PROTEIN 4B"/>
    <property type="match status" value="1"/>
</dbReference>
<organism evidence="4 5">
    <name type="scientific">Actinopolymorpha singaporensis</name>
    <dbReference type="NCBI Taxonomy" id="117157"/>
    <lineage>
        <taxon>Bacteria</taxon>
        <taxon>Bacillati</taxon>
        <taxon>Actinomycetota</taxon>
        <taxon>Actinomycetes</taxon>
        <taxon>Propionibacteriales</taxon>
        <taxon>Actinopolymorphaceae</taxon>
        <taxon>Actinopolymorpha</taxon>
    </lineage>
</organism>
<keyword evidence="1" id="KW-0472">Membrane</keyword>
<keyword evidence="1" id="KW-1133">Transmembrane helix</keyword>
<keyword evidence="1" id="KW-0812">Transmembrane</keyword>